<dbReference type="InterPro" id="IPR012675">
    <property type="entry name" value="Beta-grasp_dom_sf"/>
</dbReference>
<name>A0ABS4NYK3_9BACL</name>
<keyword evidence="7" id="KW-0001">2Fe-2S</keyword>
<reference evidence="15 16" key="1">
    <citation type="submission" date="2021-03" db="EMBL/GenBank/DDBJ databases">
        <title>Genomic Encyclopedia of Type Strains, Phase IV (KMG-IV): sequencing the most valuable type-strain genomes for metagenomic binning, comparative biology and taxonomic classification.</title>
        <authorList>
            <person name="Goeker M."/>
        </authorList>
    </citation>
    <scope>NUCLEOTIDE SEQUENCE [LARGE SCALE GENOMIC DNA]</scope>
    <source>
        <strain evidence="15 16">DSM 101953</strain>
    </source>
</reference>
<comment type="similarity">
    <text evidence="3">Belongs to the succinate dehydrogenase/fumarate reductase iron-sulfur protein family.</text>
</comment>
<keyword evidence="10" id="KW-0408">Iron</keyword>
<protein>
    <recommendedName>
        <fullName evidence="4">succinate dehydrogenase</fullName>
        <ecNumber evidence="4">1.3.5.1</ecNumber>
    </recommendedName>
</protein>
<evidence type="ECO:0000313" key="15">
    <source>
        <dbReference type="EMBL" id="MBP2115143.1"/>
    </source>
</evidence>
<dbReference type="PROSITE" id="PS00198">
    <property type="entry name" value="4FE4S_FER_1"/>
    <property type="match status" value="1"/>
</dbReference>
<dbReference type="NCBIfam" id="TIGR00384">
    <property type="entry name" value="dhsB"/>
    <property type="match status" value="1"/>
</dbReference>
<dbReference type="InterPro" id="IPR017896">
    <property type="entry name" value="4Fe4S_Fe-S-bd"/>
</dbReference>
<evidence type="ECO:0000313" key="16">
    <source>
        <dbReference type="Proteomes" id="UP000773462"/>
    </source>
</evidence>
<dbReference type="Proteomes" id="UP000773462">
    <property type="component" value="Unassembled WGS sequence"/>
</dbReference>
<comment type="caution">
    <text evidence="15">The sequence shown here is derived from an EMBL/GenBank/DDBJ whole genome shotgun (WGS) entry which is preliminary data.</text>
</comment>
<evidence type="ECO:0000256" key="3">
    <source>
        <dbReference type="ARBA" id="ARBA00009433"/>
    </source>
</evidence>
<keyword evidence="6" id="KW-0816">Tricarboxylic acid cycle</keyword>
<keyword evidence="8" id="KW-0479">Metal-binding</keyword>
<evidence type="ECO:0000256" key="6">
    <source>
        <dbReference type="ARBA" id="ARBA00022532"/>
    </source>
</evidence>
<dbReference type="EMBL" id="JAGGLV010000023">
    <property type="protein sequence ID" value="MBP2115143.1"/>
    <property type="molecule type" value="Genomic_DNA"/>
</dbReference>
<feature type="domain" description="4Fe-4S ferredoxin-type" evidence="14">
    <location>
        <begin position="136"/>
        <end position="166"/>
    </location>
</feature>
<accession>A0ABS4NYK3</accession>
<comment type="cofactor">
    <cofactor evidence="2">
        <name>[4Fe-4S] cluster</name>
        <dbReference type="ChEBI" id="CHEBI:49883"/>
    </cofactor>
</comment>
<keyword evidence="9 15" id="KW-0560">Oxidoreductase</keyword>
<evidence type="ECO:0000259" key="14">
    <source>
        <dbReference type="PROSITE" id="PS51379"/>
    </source>
</evidence>
<dbReference type="PROSITE" id="PS00197">
    <property type="entry name" value="2FE2S_FER_1"/>
    <property type="match status" value="1"/>
</dbReference>
<dbReference type="PANTHER" id="PTHR11921">
    <property type="entry name" value="SUCCINATE DEHYDROGENASE IRON-SULFUR PROTEIN"/>
    <property type="match status" value="1"/>
</dbReference>
<evidence type="ECO:0000256" key="2">
    <source>
        <dbReference type="ARBA" id="ARBA00001966"/>
    </source>
</evidence>
<dbReference type="RefSeq" id="WP_036724987.1">
    <property type="nucleotide sequence ID" value="NZ_JAGGLV010000023.1"/>
</dbReference>
<keyword evidence="5" id="KW-0004">4Fe-4S</keyword>
<dbReference type="InterPro" id="IPR009051">
    <property type="entry name" value="Helical_ferredxn"/>
</dbReference>
<dbReference type="SUPFAM" id="SSF54292">
    <property type="entry name" value="2Fe-2S ferredoxin-like"/>
    <property type="match status" value="1"/>
</dbReference>
<sequence length="236" mass="26814">MSIRINIKRQENGAKEAYWQSFEYSGELHVSIGTLINNLNSEMLEKDEGERPIRFDCSCEQGLCGACAMVVNEKPVLSCQLFCDDLVQENNEITIHPLSKFPVISDLAVDRSQMFEVMKDMKLWLEEPAKVRTANLTLQYEVSQCLMCGSCLEVCPNYSLGELFTGMSSAMSMTNLTLLSEDKAYKKQYTQRVYDGCSKSLACQEVCPMDIPIVEAISKMNRVSVWGMWNMFTKLR</sequence>
<evidence type="ECO:0000256" key="1">
    <source>
        <dbReference type="ARBA" id="ARBA00001927"/>
    </source>
</evidence>
<dbReference type="SUPFAM" id="SSF46548">
    <property type="entry name" value="alpha-helical ferredoxin"/>
    <property type="match status" value="1"/>
</dbReference>
<proteinExistence type="inferred from homology"/>
<evidence type="ECO:0000256" key="13">
    <source>
        <dbReference type="ARBA" id="ARBA00034078"/>
    </source>
</evidence>
<keyword evidence="12" id="KW-0003">3Fe-4S</keyword>
<evidence type="ECO:0000256" key="11">
    <source>
        <dbReference type="ARBA" id="ARBA00023014"/>
    </source>
</evidence>
<evidence type="ECO:0000256" key="4">
    <source>
        <dbReference type="ARBA" id="ARBA00012792"/>
    </source>
</evidence>
<dbReference type="GO" id="GO:0008177">
    <property type="term" value="F:succinate dehydrogenase (quinone) activity"/>
    <property type="evidence" value="ECO:0007669"/>
    <property type="project" value="UniProtKB-EC"/>
</dbReference>
<dbReference type="PANTHER" id="PTHR11921:SF29">
    <property type="entry name" value="SUCCINATE DEHYDROGENASE [UBIQUINONE] IRON-SULFUR SUBUNIT, MITOCHONDRIAL"/>
    <property type="match status" value="1"/>
</dbReference>
<dbReference type="Gene3D" id="3.10.20.30">
    <property type="match status" value="1"/>
</dbReference>
<evidence type="ECO:0000256" key="12">
    <source>
        <dbReference type="ARBA" id="ARBA00023291"/>
    </source>
</evidence>
<keyword evidence="11" id="KW-0411">Iron-sulfur</keyword>
<dbReference type="Pfam" id="PF13085">
    <property type="entry name" value="Fer2_3"/>
    <property type="match status" value="1"/>
</dbReference>
<keyword evidence="16" id="KW-1185">Reference proteome</keyword>
<evidence type="ECO:0000256" key="8">
    <source>
        <dbReference type="ARBA" id="ARBA00022723"/>
    </source>
</evidence>
<dbReference type="InterPro" id="IPR017900">
    <property type="entry name" value="4Fe4S_Fe_S_CS"/>
</dbReference>
<evidence type="ECO:0000256" key="10">
    <source>
        <dbReference type="ARBA" id="ARBA00023004"/>
    </source>
</evidence>
<dbReference type="Gene3D" id="1.10.1060.10">
    <property type="entry name" value="Alpha-helical ferredoxin"/>
    <property type="match status" value="1"/>
</dbReference>
<dbReference type="EC" id="1.3.5.1" evidence="4"/>
<comment type="cofactor">
    <cofactor evidence="13">
        <name>[2Fe-2S] cluster</name>
        <dbReference type="ChEBI" id="CHEBI:190135"/>
    </cofactor>
</comment>
<dbReference type="PROSITE" id="PS51379">
    <property type="entry name" value="4FE4S_FER_2"/>
    <property type="match status" value="1"/>
</dbReference>
<dbReference type="Pfam" id="PF13183">
    <property type="entry name" value="Fer4_8"/>
    <property type="match status" value="1"/>
</dbReference>
<evidence type="ECO:0000256" key="9">
    <source>
        <dbReference type="ARBA" id="ARBA00023002"/>
    </source>
</evidence>
<comment type="cofactor">
    <cofactor evidence="1">
        <name>[3Fe-4S] cluster</name>
        <dbReference type="ChEBI" id="CHEBI:21137"/>
    </cofactor>
</comment>
<organism evidence="15 16">
    <name type="scientific">Paenibacillus silagei</name>
    <dbReference type="NCBI Taxonomy" id="1670801"/>
    <lineage>
        <taxon>Bacteria</taxon>
        <taxon>Bacillati</taxon>
        <taxon>Bacillota</taxon>
        <taxon>Bacilli</taxon>
        <taxon>Bacillales</taxon>
        <taxon>Paenibacillaceae</taxon>
        <taxon>Paenibacillus</taxon>
    </lineage>
</organism>
<dbReference type="InterPro" id="IPR036010">
    <property type="entry name" value="2Fe-2S_ferredoxin-like_sf"/>
</dbReference>
<gene>
    <name evidence="15" type="ORF">J2Z70_005328</name>
</gene>
<evidence type="ECO:0000256" key="7">
    <source>
        <dbReference type="ARBA" id="ARBA00022714"/>
    </source>
</evidence>
<evidence type="ECO:0000256" key="5">
    <source>
        <dbReference type="ARBA" id="ARBA00022485"/>
    </source>
</evidence>
<dbReference type="InterPro" id="IPR050573">
    <property type="entry name" value="SDH/FRD_Iron-Sulfur"/>
</dbReference>
<dbReference type="InterPro" id="IPR025192">
    <property type="entry name" value="Succ_DH/fum_Rdtase_N"/>
</dbReference>
<dbReference type="InterPro" id="IPR004489">
    <property type="entry name" value="Succ_DH/fum_Rdtase_Fe-S"/>
</dbReference>
<dbReference type="InterPro" id="IPR006058">
    <property type="entry name" value="2Fe2S_fd_BS"/>
</dbReference>